<dbReference type="InterPro" id="IPR008538">
    <property type="entry name" value="Uma2"/>
</dbReference>
<organism evidence="2">
    <name type="scientific">Woronichinia naegeliana WA131</name>
    <dbReference type="NCBI Taxonomy" id="2824559"/>
    <lineage>
        <taxon>Bacteria</taxon>
        <taxon>Bacillati</taxon>
        <taxon>Cyanobacteriota</taxon>
        <taxon>Cyanophyceae</taxon>
        <taxon>Synechococcales</taxon>
        <taxon>Coelosphaeriaceae</taxon>
        <taxon>Woronichinia</taxon>
    </lineage>
</organism>
<keyword evidence="2" id="KW-0255">Endonuclease</keyword>
<dbReference type="KEGG" id="wna:KA717_19090"/>
<dbReference type="CDD" id="cd06260">
    <property type="entry name" value="DUF820-like"/>
    <property type="match status" value="1"/>
</dbReference>
<dbReference type="InterPro" id="IPR012296">
    <property type="entry name" value="Nuclease_put_TT1808"/>
</dbReference>
<dbReference type="EMBL" id="CP073041">
    <property type="protein sequence ID" value="UXE64393.1"/>
    <property type="molecule type" value="Genomic_DNA"/>
</dbReference>
<dbReference type="Pfam" id="PF05685">
    <property type="entry name" value="Uma2"/>
    <property type="match status" value="1"/>
</dbReference>
<keyword evidence="2" id="KW-0540">Nuclease</keyword>
<dbReference type="AlphaFoldDB" id="A0A977PZK0"/>
<sequence length="192" mass="22408">MIALQNYFPNDEYLQWEEQQNEKHEYVNGEIYAMAGASENHVIITDNFSAILVTQLRGGQCRSFSSDMKVNILEKSIYYYPDLLVTCDPRDRQNKQYKSYPCLIIEVLSESTEARDRGAKFAHYQTLESLQEYVLVSQWEKRVEVFRRTDRQFWLLQTLTDDDIIELQSINLSIPVTAIYEGVDLSPDLTSV</sequence>
<protein>
    <submittedName>
        <fullName evidence="2">Uma2 family endonuclease</fullName>
    </submittedName>
</protein>
<feature type="domain" description="Putative restriction endonuclease" evidence="1">
    <location>
        <begin position="11"/>
        <end position="174"/>
    </location>
</feature>
<accession>A0A977PZK0</accession>
<dbReference type="PANTHER" id="PTHR36558:SF1">
    <property type="entry name" value="RESTRICTION ENDONUCLEASE DOMAIN-CONTAINING PROTEIN-RELATED"/>
    <property type="match status" value="1"/>
</dbReference>
<dbReference type="PANTHER" id="PTHR36558">
    <property type="entry name" value="GLR1098 PROTEIN"/>
    <property type="match status" value="1"/>
</dbReference>
<evidence type="ECO:0000313" key="2">
    <source>
        <dbReference type="EMBL" id="UXE64393.1"/>
    </source>
</evidence>
<dbReference type="SUPFAM" id="SSF52980">
    <property type="entry name" value="Restriction endonuclease-like"/>
    <property type="match status" value="1"/>
</dbReference>
<dbReference type="InterPro" id="IPR011335">
    <property type="entry name" value="Restrct_endonuc-II-like"/>
</dbReference>
<dbReference type="Proteomes" id="UP001065613">
    <property type="component" value="Chromosome"/>
</dbReference>
<proteinExistence type="predicted"/>
<name>A0A977PZK0_9CYAN</name>
<gene>
    <name evidence="2" type="ORF">KA717_19090</name>
</gene>
<reference evidence="2" key="1">
    <citation type="submission" date="2021-04" db="EMBL/GenBank/DDBJ databases">
        <title>Genome sequence of Woronichinia naegeliana from Washington state freshwater lake bloom.</title>
        <authorList>
            <person name="Dreher T.W."/>
        </authorList>
    </citation>
    <scope>NUCLEOTIDE SEQUENCE</scope>
    <source>
        <strain evidence="2">WA131</strain>
    </source>
</reference>
<evidence type="ECO:0000259" key="1">
    <source>
        <dbReference type="Pfam" id="PF05685"/>
    </source>
</evidence>
<dbReference type="GO" id="GO:0004519">
    <property type="term" value="F:endonuclease activity"/>
    <property type="evidence" value="ECO:0007669"/>
    <property type="project" value="UniProtKB-KW"/>
</dbReference>
<keyword evidence="2" id="KW-0378">Hydrolase</keyword>
<dbReference type="Gene3D" id="3.90.1570.10">
    <property type="entry name" value="tt1808, chain A"/>
    <property type="match status" value="1"/>
</dbReference>